<dbReference type="Proteomes" id="UP000507245">
    <property type="component" value="Unassembled WGS sequence"/>
</dbReference>
<dbReference type="PANTHER" id="PTHR31105:SF38">
    <property type="entry name" value="PROTEIN ENHANCED DISEASE RESISTANCE 4"/>
    <property type="match status" value="1"/>
</dbReference>
<dbReference type="PANTHER" id="PTHR31105">
    <property type="entry name" value="EXTRA-LARGE G-PROTEIN-LIKE"/>
    <property type="match status" value="1"/>
</dbReference>
<dbReference type="Pfam" id="PF22910">
    <property type="entry name" value="EDR4-like_1st"/>
    <property type="match status" value="1"/>
</dbReference>
<proteinExistence type="predicted"/>
<name>A0A6J5XBL7_PRUAR</name>
<feature type="compositionally biased region" description="Basic and acidic residues" evidence="1">
    <location>
        <begin position="54"/>
        <end position="65"/>
    </location>
</feature>
<sequence>MLSALTTKVRLVRCPQCRQLLPELPDFQVYRCGGCGATLKARGLDSLPMLGNGSHDDNSDYDDQHYQTTGSDDSNLGDFDEQGNLASVVFQGSVDSNPNVYPLASIFSPHADTDYDELDSVQG</sequence>
<dbReference type="GO" id="GO:1900150">
    <property type="term" value="P:regulation of defense response to fungus"/>
    <property type="evidence" value="ECO:0007669"/>
    <property type="project" value="InterPro"/>
</dbReference>
<gene>
    <name evidence="3" type="ORF">ORAREDHAP_LOCUS27492</name>
</gene>
<evidence type="ECO:0000259" key="2">
    <source>
        <dbReference type="Pfam" id="PF22910"/>
    </source>
</evidence>
<accession>A0A6J5XBL7</accession>
<evidence type="ECO:0000313" key="4">
    <source>
        <dbReference type="Proteomes" id="UP000507245"/>
    </source>
</evidence>
<protein>
    <recommendedName>
        <fullName evidence="2">Enhanced disease resistance 4-like N-terminal domain-containing protein</fullName>
    </recommendedName>
</protein>
<feature type="region of interest" description="Disordered" evidence="1">
    <location>
        <begin position="46"/>
        <end position="78"/>
    </location>
</feature>
<keyword evidence="4" id="KW-1185">Reference proteome</keyword>
<evidence type="ECO:0000256" key="1">
    <source>
        <dbReference type="SAM" id="MobiDB-lite"/>
    </source>
</evidence>
<dbReference type="OrthoDB" id="1930285at2759"/>
<feature type="domain" description="Enhanced disease resistance 4-like N-terminal" evidence="2">
    <location>
        <begin position="8"/>
        <end position="41"/>
    </location>
</feature>
<dbReference type="InterPro" id="IPR040244">
    <property type="entry name" value="EDR4-like"/>
</dbReference>
<dbReference type="AlphaFoldDB" id="A0A6J5XBL7"/>
<organism evidence="3 4">
    <name type="scientific">Prunus armeniaca</name>
    <name type="common">Apricot</name>
    <name type="synonym">Armeniaca vulgaris</name>
    <dbReference type="NCBI Taxonomy" id="36596"/>
    <lineage>
        <taxon>Eukaryota</taxon>
        <taxon>Viridiplantae</taxon>
        <taxon>Streptophyta</taxon>
        <taxon>Embryophyta</taxon>
        <taxon>Tracheophyta</taxon>
        <taxon>Spermatophyta</taxon>
        <taxon>Magnoliopsida</taxon>
        <taxon>eudicotyledons</taxon>
        <taxon>Gunneridae</taxon>
        <taxon>Pentapetalae</taxon>
        <taxon>rosids</taxon>
        <taxon>fabids</taxon>
        <taxon>Rosales</taxon>
        <taxon>Rosaceae</taxon>
        <taxon>Amygdaloideae</taxon>
        <taxon>Amygdaleae</taxon>
        <taxon>Prunus</taxon>
    </lineage>
</organism>
<dbReference type="InterPro" id="IPR055126">
    <property type="entry name" value="EDR4-like_N"/>
</dbReference>
<evidence type="ECO:0000313" key="3">
    <source>
        <dbReference type="EMBL" id="CAB4308238.1"/>
    </source>
</evidence>
<dbReference type="EMBL" id="CAEKKB010000004">
    <property type="protein sequence ID" value="CAB4308238.1"/>
    <property type="molecule type" value="Genomic_DNA"/>
</dbReference>
<reference evidence="4" key="1">
    <citation type="journal article" date="2020" name="Genome Biol.">
        <title>Gamete binning: chromosome-level and haplotype-resolved genome assembly enabled by high-throughput single-cell sequencing of gamete genomes.</title>
        <authorList>
            <person name="Campoy J.A."/>
            <person name="Sun H."/>
            <person name="Goel M."/>
            <person name="Jiao W.-B."/>
            <person name="Folz-Donahue K."/>
            <person name="Wang N."/>
            <person name="Rubio M."/>
            <person name="Liu C."/>
            <person name="Kukat C."/>
            <person name="Ruiz D."/>
            <person name="Huettel B."/>
            <person name="Schneeberger K."/>
        </authorList>
    </citation>
    <scope>NUCLEOTIDE SEQUENCE [LARGE SCALE GENOMIC DNA]</scope>
    <source>
        <strain evidence="4">cv. Rojo Pasion</strain>
    </source>
</reference>